<dbReference type="EMBL" id="BK032817">
    <property type="protein sequence ID" value="DAF61811.1"/>
    <property type="molecule type" value="Genomic_DNA"/>
</dbReference>
<evidence type="ECO:0000313" key="1">
    <source>
        <dbReference type="EMBL" id="DAF61811.1"/>
    </source>
</evidence>
<sequence>MLPMMEAGCYNCPVKNCTAAYRGSECAANRAKVGIDTDPLTNGEYIRQADDTQLADILYKAISGIVTEMLRRLGITDWECPDIRDEYVEWLRRPCDKEAK</sequence>
<protein>
    <submittedName>
        <fullName evidence="1">Uncharacterized protein</fullName>
    </submittedName>
</protein>
<organism evidence="1">
    <name type="scientific">Siphoviridae sp. ctbgC51</name>
    <dbReference type="NCBI Taxonomy" id="2827901"/>
    <lineage>
        <taxon>Viruses</taxon>
        <taxon>Duplodnaviria</taxon>
        <taxon>Heunggongvirae</taxon>
        <taxon>Uroviricota</taxon>
        <taxon>Caudoviricetes</taxon>
    </lineage>
</organism>
<name>A0A8S5TFL1_9CAUD</name>
<proteinExistence type="predicted"/>
<accession>A0A8S5TFL1</accession>
<reference evidence="1" key="1">
    <citation type="journal article" date="2021" name="Proc. Natl. Acad. Sci. U.S.A.">
        <title>A Catalog of Tens of Thousands of Viruses from Human Metagenomes Reveals Hidden Associations with Chronic Diseases.</title>
        <authorList>
            <person name="Tisza M.J."/>
            <person name="Buck C.B."/>
        </authorList>
    </citation>
    <scope>NUCLEOTIDE SEQUENCE</scope>
    <source>
        <strain evidence="1">CtbgC51</strain>
    </source>
</reference>